<keyword evidence="3" id="KW-1133">Transmembrane helix</keyword>
<feature type="compositionally biased region" description="Basic and acidic residues" evidence="2">
    <location>
        <begin position="269"/>
        <end position="316"/>
    </location>
</feature>
<evidence type="ECO:0000256" key="3">
    <source>
        <dbReference type="SAM" id="Phobius"/>
    </source>
</evidence>
<dbReference type="OrthoDB" id="6616611at2759"/>
<gene>
    <name evidence="4" type="ORF">FWK35_00021354</name>
</gene>
<reference evidence="4 5" key="1">
    <citation type="submission" date="2019-08" db="EMBL/GenBank/DDBJ databases">
        <title>Whole genome of Aphis craccivora.</title>
        <authorList>
            <person name="Voronova N.V."/>
            <person name="Shulinski R.S."/>
            <person name="Bandarenka Y.V."/>
            <person name="Zhorov D.G."/>
            <person name="Warner D."/>
        </authorList>
    </citation>
    <scope>NUCLEOTIDE SEQUENCE [LARGE SCALE GENOMIC DNA]</scope>
    <source>
        <strain evidence="4">180601</strain>
        <tissue evidence="4">Whole Body</tissue>
    </source>
</reference>
<feature type="coiled-coil region" evidence="1">
    <location>
        <begin position="459"/>
        <end position="493"/>
    </location>
</feature>
<dbReference type="AlphaFoldDB" id="A0A6G0Y926"/>
<keyword evidence="3" id="KW-0812">Transmembrane</keyword>
<dbReference type="Proteomes" id="UP000478052">
    <property type="component" value="Unassembled WGS sequence"/>
</dbReference>
<feature type="compositionally biased region" description="Basic and acidic residues" evidence="2">
    <location>
        <begin position="244"/>
        <end position="261"/>
    </location>
</feature>
<keyword evidence="5" id="KW-1185">Reference proteome</keyword>
<proteinExistence type="predicted"/>
<feature type="region of interest" description="Disordered" evidence="2">
    <location>
        <begin position="244"/>
        <end position="316"/>
    </location>
</feature>
<keyword evidence="3" id="KW-0472">Membrane</keyword>
<name>A0A6G0Y926_APHCR</name>
<feature type="transmembrane region" description="Helical" evidence="3">
    <location>
        <begin position="36"/>
        <end position="55"/>
    </location>
</feature>
<feature type="compositionally biased region" description="Low complexity" evidence="2">
    <location>
        <begin position="176"/>
        <end position="188"/>
    </location>
</feature>
<evidence type="ECO:0000256" key="1">
    <source>
        <dbReference type="SAM" id="Coils"/>
    </source>
</evidence>
<comment type="caution">
    <text evidence="4">The sequence shown here is derived from an EMBL/GenBank/DDBJ whole genome shotgun (WGS) entry which is preliminary data.</text>
</comment>
<evidence type="ECO:0000313" key="5">
    <source>
        <dbReference type="Proteomes" id="UP000478052"/>
    </source>
</evidence>
<dbReference type="EMBL" id="VUJU01005445">
    <property type="protein sequence ID" value="KAF0751200.1"/>
    <property type="molecule type" value="Genomic_DNA"/>
</dbReference>
<feature type="region of interest" description="Disordered" evidence="2">
    <location>
        <begin position="157"/>
        <end position="188"/>
    </location>
</feature>
<evidence type="ECO:0000313" key="4">
    <source>
        <dbReference type="EMBL" id="KAF0751200.1"/>
    </source>
</evidence>
<evidence type="ECO:0000256" key="2">
    <source>
        <dbReference type="SAM" id="MobiDB-lite"/>
    </source>
</evidence>
<organism evidence="4 5">
    <name type="scientific">Aphis craccivora</name>
    <name type="common">Cowpea aphid</name>
    <dbReference type="NCBI Taxonomy" id="307492"/>
    <lineage>
        <taxon>Eukaryota</taxon>
        <taxon>Metazoa</taxon>
        <taxon>Ecdysozoa</taxon>
        <taxon>Arthropoda</taxon>
        <taxon>Hexapoda</taxon>
        <taxon>Insecta</taxon>
        <taxon>Pterygota</taxon>
        <taxon>Neoptera</taxon>
        <taxon>Paraneoptera</taxon>
        <taxon>Hemiptera</taxon>
        <taxon>Sternorrhyncha</taxon>
        <taxon>Aphidomorpha</taxon>
        <taxon>Aphidoidea</taxon>
        <taxon>Aphididae</taxon>
        <taxon>Aphidini</taxon>
        <taxon>Aphis</taxon>
        <taxon>Aphis</taxon>
    </lineage>
</organism>
<sequence length="552" mass="64951">MMNQLWHVPKNYIEGTLIMCAFNEIITAAIELMTLPVLTLLFVVLLYNYGFLRLLKWFLTPDQRLNSTGYRRRKIPDIKTSRSKPKKSTSALVQLNDTIIKDTDTAQLQVSDGKFPIFNSCESKSSTTLYNIESDSKQKMEHQREEDNFITVLSKRERRSLQHKNNQQQKNDEEQQLMNQQKQKQQQHHMLLQNQNDFPTINNIVVTPINPILAENNAWAKALQTKDDNKAKILNAEQKITESECVDKQKHSEKEQELEKQHKLKKQQQKSEERQQLEEKRKQNNQKKQEKPSKPVDKERQKNSKQEKEPEKQCDDAMNEKCCKNHNTIIEELREENEKLRMQYESSKNNWTDIEFKTVLEGVRAEIEIKRLDAIKSLFEKHQTAMDELRSEHEAEIKGLHLFYQTRLNDLQLDHGLAVRAIHTNHAIEVNDLRNIIYGQNQRHGTAMQSLRDVHAKVSKEHQDEVRKYENTIKDQEIRIKTLIEEKELCAQEKLVRELSEKNIDQHHITIEPQITNEHNDKDVDIRTATIADDDTVDTMDMLNNQNLTTLQ</sequence>
<keyword evidence="1" id="KW-0175">Coiled coil</keyword>
<accession>A0A6G0Y926</accession>
<feature type="coiled-coil region" evidence="1">
    <location>
        <begin position="323"/>
        <end position="392"/>
    </location>
</feature>
<protein>
    <submittedName>
        <fullName evidence="4">Nucleoporin GLE1-like</fullName>
    </submittedName>
</protein>